<name>A0A183EVK5_9BILA</name>
<evidence type="ECO:0000313" key="1">
    <source>
        <dbReference type="WBParaSite" id="GPUH_0002502601-mRNA-1"/>
    </source>
</evidence>
<sequence length="94" mass="11066">LMQRCWLSEPSDRPTFSDCKFLMKEHLMLVSPPLNERLERLLEEDRASMERYSEWRDADESDVDLRAQATRNGFIAVPTQEPHTNANIYMQHNG</sequence>
<protein>
    <submittedName>
        <fullName evidence="1">PK_Tyr_Ser-Thr domain-containing protein</fullName>
    </submittedName>
</protein>
<reference evidence="1" key="1">
    <citation type="submission" date="2016-06" db="UniProtKB">
        <authorList>
            <consortium name="WormBaseParasite"/>
        </authorList>
    </citation>
    <scope>IDENTIFICATION</scope>
</reference>
<dbReference type="WBParaSite" id="GPUH_0002502601-mRNA-1">
    <property type="protein sequence ID" value="GPUH_0002502601-mRNA-1"/>
    <property type="gene ID" value="GPUH_0002502601"/>
</dbReference>
<dbReference type="AlphaFoldDB" id="A0A183EVK5"/>
<proteinExistence type="predicted"/>
<accession>A0A183EVK5</accession>
<organism evidence="1">
    <name type="scientific">Gongylonema pulchrum</name>
    <dbReference type="NCBI Taxonomy" id="637853"/>
    <lineage>
        <taxon>Eukaryota</taxon>
        <taxon>Metazoa</taxon>
        <taxon>Ecdysozoa</taxon>
        <taxon>Nematoda</taxon>
        <taxon>Chromadorea</taxon>
        <taxon>Rhabditida</taxon>
        <taxon>Spirurina</taxon>
        <taxon>Spiruromorpha</taxon>
        <taxon>Spiruroidea</taxon>
        <taxon>Gongylonematidae</taxon>
        <taxon>Gongylonema</taxon>
    </lineage>
</organism>